<accession>A0A482WRV1</accession>
<comment type="caution">
    <text evidence="8">The sequence shown here is derived from an EMBL/GenBank/DDBJ whole genome shotgun (WGS) entry which is preliminary data.</text>
</comment>
<dbReference type="InterPro" id="IPR026749">
    <property type="entry name" value="Tmem135"/>
</dbReference>
<dbReference type="OrthoDB" id="291792at2759"/>
<keyword evidence="4 6" id="KW-1133">Transmembrane helix</keyword>
<organism evidence="8 9">
    <name type="scientific">Laodelphax striatellus</name>
    <name type="common">Small brown planthopper</name>
    <name type="synonym">Delphax striatella</name>
    <dbReference type="NCBI Taxonomy" id="195883"/>
    <lineage>
        <taxon>Eukaryota</taxon>
        <taxon>Metazoa</taxon>
        <taxon>Ecdysozoa</taxon>
        <taxon>Arthropoda</taxon>
        <taxon>Hexapoda</taxon>
        <taxon>Insecta</taxon>
        <taxon>Pterygota</taxon>
        <taxon>Neoptera</taxon>
        <taxon>Paraneoptera</taxon>
        <taxon>Hemiptera</taxon>
        <taxon>Auchenorrhyncha</taxon>
        <taxon>Fulgoroidea</taxon>
        <taxon>Delphacidae</taxon>
        <taxon>Criomorphinae</taxon>
        <taxon>Laodelphax</taxon>
    </lineage>
</organism>
<dbReference type="GO" id="GO:0012505">
    <property type="term" value="C:endomembrane system"/>
    <property type="evidence" value="ECO:0007669"/>
    <property type="project" value="UniProtKB-SubCell"/>
</dbReference>
<evidence type="ECO:0000256" key="3">
    <source>
        <dbReference type="ARBA" id="ARBA00022692"/>
    </source>
</evidence>
<evidence type="ECO:0000256" key="5">
    <source>
        <dbReference type="ARBA" id="ARBA00023136"/>
    </source>
</evidence>
<dbReference type="PANTHER" id="PTHR12459">
    <property type="entry name" value="TRANSMEMBRANE PROTEIN 135-RELATED"/>
    <property type="match status" value="1"/>
</dbReference>
<name>A0A482WRV1_LAOST</name>
<comment type="subcellular location">
    <subcellularLocation>
        <location evidence="1">Endomembrane system</location>
        <topology evidence="1">Multi-pass membrane protein</topology>
    </subcellularLocation>
</comment>
<evidence type="ECO:0000313" key="8">
    <source>
        <dbReference type="EMBL" id="RZF36345.1"/>
    </source>
</evidence>
<sequence length="403" mass="45565">MIDAHSSEHGMASVSKPLFGKISHVDCSKIAHPWSATCGNGFLYMWWSSFIGSAKFLVLIYVAQYLMKRKKFTIEHIKETLLHYFRESLFGACMGSTFVTSMCFFRNSLQRFSYYFLALFPAFVGGIAIFLVDSSRRGFSTTTFQYLALEAMYKYLQRIGIVTNSSLTETLGFMACSSCLLYMLRAGHHLNLRTLMWFFTPPSVKLQTTTDSSPCPHEGECRSYIVSSSLKYFGLGFTLQMVRNIVKDPRQLILHPTSLFSCLLSLDTYLLGIFTGGYALSYKLINCFLCQWLGKDSPLYAIPAGFIAGSFYAVQPNLPIVLIALANLLKVTSQYLTCIGVIPNYPWEELSFMVCSGLLFHVRTMHPQICPKQAIRLMSTMTGTRADDIYTAFKKNIDIVRFL</sequence>
<keyword evidence="9" id="KW-1185">Reference proteome</keyword>
<protein>
    <recommendedName>
        <fullName evidence="7">Transmembrane protein 135 N-terminal domain-containing protein</fullName>
    </recommendedName>
</protein>
<dbReference type="PANTHER" id="PTHR12459:SF15">
    <property type="entry name" value="TRANSMEMBRANE PROTEIN 135"/>
    <property type="match status" value="1"/>
</dbReference>
<evidence type="ECO:0000256" key="6">
    <source>
        <dbReference type="SAM" id="Phobius"/>
    </source>
</evidence>
<proteinExistence type="inferred from homology"/>
<evidence type="ECO:0000313" key="9">
    <source>
        <dbReference type="Proteomes" id="UP000291343"/>
    </source>
</evidence>
<feature type="transmembrane region" description="Helical" evidence="6">
    <location>
        <begin position="44"/>
        <end position="67"/>
    </location>
</feature>
<dbReference type="InterPro" id="IPR031926">
    <property type="entry name" value="TMEM135_N"/>
</dbReference>
<evidence type="ECO:0000256" key="2">
    <source>
        <dbReference type="ARBA" id="ARBA00008924"/>
    </source>
</evidence>
<evidence type="ECO:0000259" key="7">
    <source>
        <dbReference type="Pfam" id="PF15982"/>
    </source>
</evidence>
<keyword evidence="5 6" id="KW-0472">Membrane</keyword>
<evidence type="ECO:0000256" key="4">
    <source>
        <dbReference type="ARBA" id="ARBA00022989"/>
    </source>
</evidence>
<keyword evidence="3 6" id="KW-0812">Transmembrane</keyword>
<gene>
    <name evidence="8" type="ORF">LSTR_LSTR008826</name>
</gene>
<feature type="domain" description="Transmembrane protein 135 N-terminal" evidence="7">
    <location>
        <begin position="26"/>
        <end position="154"/>
    </location>
</feature>
<reference evidence="8 9" key="1">
    <citation type="journal article" date="2017" name="Gigascience">
        <title>Genome sequence of the small brown planthopper, Laodelphax striatellus.</title>
        <authorList>
            <person name="Zhu J."/>
            <person name="Jiang F."/>
            <person name="Wang X."/>
            <person name="Yang P."/>
            <person name="Bao Y."/>
            <person name="Zhao W."/>
            <person name="Wang W."/>
            <person name="Lu H."/>
            <person name="Wang Q."/>
            <person name="Cui N."/>
            <person name="Li J."/>
            <person name="Chen X."/>
            <person name="Luo L."/>
            <person name="Yu J."/>
            <person name="Kang L."/>
            <person name="Cui F."/>
        </authorList>
    </citation>
    <scope>NUCLEOTIDE SEQUENCE [LARGE SCALE GENOMIC DNA]</scope>
    <source>
        <strain evidence="8">Lst14</strain>
    </source>
</reference>
<feature type="transmembrane region" description="Helical" evidence="6">
    <location>
        <begin position="113"/>
        <end position="132"/>
    </location>
</feature>
<dbReference type="AlphaFoldDB" id="A0A482WRV1"/>
<dbReference type="InParanoid" id="A0A482WRV1"/>
<dbReference type="Pfam" id="PF15982">
    <property type="entry name" value="TMEM135_C_rich"/>
    <property type="match status" value="1"/>
</dbReference>
<comment type="similarity">
    <text evidence="2">Belongs to the TMEM135 family.</text>
</comment>
<dbReference type="EMBL" id="QKKF02026484">
    <property type="protein sequence ID" value="RZF36345.1"/>
    <property type="molecule type" value="Genomic_DNA"/>
</dbReference>
<evidence type="ECO:0000256" key="1">
    <source>
        <dbReference type="ARBA" id="ARBA00004127"/>
    </source>
</evidence>
<dbReference type="Proteomes" id="UP000291343">
    <property type="component" value="Unassembled WGS sequence"/>
</dbReference>